<comment type="cofactor">
    <cofactor evidence="2 5 6">
        <name>pyridoxal 5'-phosphate</name>
        <dbReference type="ChEBI" id="CHEBI:597326"/>
    </cofactor>
</comment>
<evidence type="ECO:0000256" key="3">
    <source>
        <dbReference type="ARBA" id="ARBA00022898"/>
    </source>
</evidence>
<comment type="caution">
    <text evidence="9">The sequence shown here is derived from an EMBL/GenBank/DDBJ whole genome shotgun (WGS) entry which is preliminary data.</text>
</comment>
<dbReference type="SUPFAM" id="SSF50621">
    <property type="entry name" value="Alanine racemase C-terminal domain-like"/>
    <property type="match status" value="1"/>
</dbReference>
<keyword evidence="4 5" id="KW-0413">Isomerase</keyword>
<evidence type="ECO:0000256" key="1">
    <source>
        <dbReference type="ARBA" id="ARBA00000316"/>
    </source>
</evidence>
<dbReference type="PRINTS" id="PR00992">
    <property type="entry name" value="ALARACEMASE"/>
</dbReference>
<dbReference type="InterPro" id="IPR009006">
    <property type="entry name" value="Ala_racemase/Decarboxylase_C"/>
</dbReference>
<dbReference type="InterPro" id="IPR011079">
    <property type="entry name" value="Ala_racemase_C"/>
</dbReference>
<dbReference type="EC" id="5.1.1.1" evidence="5"/>
<comment type="function">
    <text evidence="5">Catalyzes the interconversion of L-alanine and D-alanine. May also act on other amino acids.</text>
</comment>
<dbReference type="GO" id="GO:0030632">
    <property type="term" value="P:D-alanine biosynthetic process"/>
    <property type="evidence" value="ECO:0007669"/>
    <property type="project" value="UniProtKB-UniRule"/>
</dbReference>
<comment type="similarity">
    <text evidence="5">Belongs to the alanine racemase family.</text>
</comment>
<dbReference type="Pfam" id="PF00842">
    <property type="entry name" value="Ala_racemase_C"/>
    <property type="match status" value="1"/>
</dbReference>
<feature type="modified residue" description="N6-(pyridoxal phosphate)lysine" evidence="5 6">
    <location>
        <position position="34"/>
    </location>
</feature>
<accession>A0A9D1Q634</accession>
<dbReference type="EMBL" id="DXHP01000070">
    <property type="protein sequence ID" value="HIW06297.1"/>
    <property type="molecule type" value="Genomic_DNA"/>
</dbReference>
<feature type="active site" description="Proton acceptor; specific for L-alanine" evidence="5">
    <location>
        <position position="253"/>
    </location>
</feature>
<dbReference type="GO" id="GO:0005829">
    <property type="term" value="C:cytosol"/>
    <property type="evidence" value="ECO:0007669"/>
    <property type="project" value="TreeGrafter"/>
</dbReference>
<dbReference type="FunFam" id="3.20.20.10:FF:000002">
    <property type="entry name" value="Alanine racemase"/>
    <property type="match status" value="1"/>
</dbReference>
<dbReference type="Gene3D" id="3.20.20.10">
    <property type="entry name" value="Alanine racemase"/>
    <property type="match status" value="1"/>
</dbReference>
<dbReference type="AlphaFoldDB" id="A0A9D1Q634"/>
<gene>
    <name evidence="9" type="primary">alr</name>
    <name evidence="9" type="ORF">H9889_03095</name>
</gene>
<dbReference type="Pfam" id="PF01168">
    <property type="entry name" value="Ala_racemase_N"/>
    <property type="match status" value="1"/>
</dbReference>
<feature type="active site" description="Proton acceptor; specific for D-alanine" evidence="5">
    <location>
        <position position="34"/>
    </location>
</feature>
<dbReference type="GO" id="GO:0008784">
    <property type="term" value="F:alanine racemase activity"/>
    <property type="evidence" value="ECO:0007669"/>
    <property type="project" value="UniProtKB-UniRule"/>
</dbReference>
<reference evidence="9" key="1">
    <citation type="journal article" date="2021" name="PeerJ">
        <title>Extensive microbial diversity within the chicken gut microbiome revealed by metagenomics and culture.</title>
        <authorList>
            <person name="Gilroy R."/>
            <person name="Ravi A."/>
            <person name="Getino M."/>
            <person name="Pursley I."/>
            <person name="Horton D.L."/>
            <person name="Alikhan N.F."/>
            <person name="Baker D."/>
            <person name="Gharbi K."/>
            <person name="Hall N."/>
            <person name="Watson M."/>
            <person name="Adriaenssens E.M."/>
            <person name="Foster-Nyarko E."/>
            <person name="Jarju S."/>
            <person name="Secka A."/>
            <person name="Antonio M."/>
            <person name="Oren A."/>
            <person name="Chaudhuri R.R."/>
            <person name="La Ragione R."/>
            <person name="Hildebrand F."/>
            <person name="Pallen M.J."/>
        </authorList>
    </citation>
    <scope>NUCLEOTIDE SEQUENCE</scope>
    <source>
        <strain evidence="9">CHK160-9182</strain>
    </source>
</reference>
<protein>
    <recommendedName>
        <fullName evidence="5">Alanine racemase</fullName>
        <ecNumber evidence="5">5.1.1.1</ecNumber>
    </recommendedName>
</protein>
<evidence type="ECO:0000313" key="10">
    <source>
        <dbReference type="Proteomes" id="UP000823934"/>
    </source>
</evidence>
<evidence type="ECO:0000256" key="7">
    <source>
        <dbReference type="PIRSR" id="PIRSR600821-52"/>
    </source>
</evidence>
<dbReference type="PANTHER" id="PTHR30511:SF0">
    <property type="entry name" value="ALANINE RACEMASE, CATABOLIC-RELATED"/>
    <property type="match status" value="1"/>
</dbReference>
<sequence>MRPLIAYFSEAALENNLAVLKARAPNSKYCAVIKANAYGHRVENLISILNRQVDYMAVAMREEADDIREKGGILPILLLEGLFDQDEYILASERDYCVAVGNNRQLEMLMEVSLVEPIDIFLKVDTGMHRLGFSPEEATDVIAKLEASSNVKSLTLMTHFATSDEKNSPLLQTQVERMATLNAFNLPQSLANSAAILTLPVTHHDVVRMGISLYGISPIDDSTGADFGLKPLLTLTSKIIHHTEIDAGESVGYGAKFIAPETMPIGVIACGYADGYPREITQDAYVLVGKYRAPIIGRPAMDMMMIDLRNVPKDAWQESVEIFGEQLPLEKVAGWAGTIPYTILTHIAKRVHFLQR</sequence>
<evidence type="ECO:0000259" key="8">
    <source>
        <dbReference type="SMART" id="SM01005"/>
    </source>
</evidence>
<dbReference type="InterPro" id="IPR001608">
    <property type="entry name" value="Ala_racemase_N"/>
</dbReference>
<dbReference type="GO" id="GO:0030170">
    <property type="term" value="F:pyridoxal phosphate binding"/>
    <property type="evidence" value="ECO:0007669"/>
    <property type="project" value="UniProtKB-UniRule"/>
</dbReference>
<dbReference type="PANTHER" id="PTHR30511">
    <property type="entry name" value="ALANINE RACEMASE"/>
    <property type="match status" value="1"/>
</dbReference>
<dbReference type="SMART" id="SM01005">
    <property type="entry name" value="Ala_racemase_C"/>
    <property type="match status" value="1"/>
</dbReference>
<keyword evidence="3 5" id="KW-0663">Pyridoxal phosphate</keyword>
<dbReference type="Proteomes" id="UP000823934">
    <property type="component" value="Unassembled WGS sequence"/>
</dbReference>
<feature type="binding site" evidence="5 7">
    <location>
        <position position="130"/>
    </location>
    <ligand>
        <name>substrate</name>
    </ligand>
</feature>
<evidence type="ECO:0000256" key="5">
    <source>
        <dbReference type="HAMAP-Rule" id="MF_01201"/>
    </source>
</evidence>
<proteinExistence type="inferred from homology"/>
<comment type="catalytic activity">
    <reaction evidence="1 5">
        <text>L-alanine = D-alanine</text>
        <dbReference type="Rhea" id="RHEA:20249"/>
        <dbReference type="ChEBI" id="CHEBI:57416"/>
        <dbReference type="ChEBI" id="CHEBI:57972"/>
        <dbReference type="EC" id="5.1.1.1"/>
    </reaction>
</comment>
<dbReference type="NCBIfam" id="TIGR00492">
    <property type="entry name" value="alr"/>
    <property type="match status" value="1"/>
</dbReference>
<evidence type="ECO:0000256" key="6">
    <source>
        <dbReference type="PIRSR" id="PIRSR600821-50"/>
    </source>
</evidence>
<reference evidence="9" key="2">
    <citation type="submission" date="2021-04" db="EMBL/GenBank/DDBJ databases">
        <authorList>
            <person name="Gilroy R."/>
        </authorList>
    </citation>
    <scope>NUCLEOTIDE SEQUENCE</scope>
    <source>
        <strain evidence="9">CHK160-9182</strain>
    </source>
</reference>
<evidence type="ECO:0000256" key="4">
    <source>
        <dbReference type="ARBA" id="ARBA00023235"/>
    </source>
</evidence>
<feature type="domain" description="Alanine racemase C-terminal" evidence="8">
    <location>
        <begin position="232"/>
        <end position="356"/>
    </location>
</feature>
<feature type="binding site" evidence="5 7">
    <location>
        <position position="301"/>
    </location>
    <ligand>
        <name>substrate</name>
    </ligand>
</feature>
<evidence type="ECO:0000256" key="2">
    <source>
        <dbReference type="ARBA" id="ARBA00001933"/>
    </source>
</evidence>
<dbReference type="Gene3D" id="2.40.37.10">
    <property type="entry name" value="Lyase, Ornithine Decarboxylase, Chain A, domain 1"/>
    <property type="match status" value="1"/>
</dbReference>
<comment type="pathway">
    <text evidence="5">Amino-acid biosynthesis; D-alanine biosynthesis; D-alanine from L-alanine: step 1/1.</text>
</comment>
<evidence type="ECO:0000313" key="9">
    <source>
        <dbReference type="EMBL" id="HIW06297.1"/>
    </source>
</evidence>
<organism evidence="9 10">
    <name type="scientific">Candidatus Ignatzschineria merdigallinarum</name>
    <dbReference type="NCBI Taxonomy" id="2838621"/>
    <lineage>
        <taxon>Bacteria</taxon>
        <taxon>Pseudomonadati</taxon>
        <taxon>Pseudomonadota</taxon>
        <taxon>Gammaproteobacteria</taxon>
        <taxon>Cardiobacteriales</taxon>
        <taxon>Ignatzschineriaceae</taxon>
        <taxon>Ignatzschineria</taxon>
    </lineage>
</organism>
<dbReference type="InterPro" id="IPR029066">
    <property type="entry name" value="PLP-binding_barrel"/>
</dbReference>
<dbReference type="HAMAP" id="MF_01201">
    <property type="entry name" value="Ala_racemase"/>
    <property type="match status" value="1"/>
</dbReference>
<dbReference type="InterPro" id="IPR000821">
    <property type="entry name" value="Ala_racemase"/>
</dbReference>
<name>A0A9D1Q634_9GAMM</name>
<dbReference type="SUPFAM" id="SSF51419">
    <property type="entry name" value="PLP-binding barrel"/>
    <property type="match status" value="1"/>
</dbReference>